<dbReference type="Gene3D" id="3.30.1390.10">
    <property type="match status" value="1"/>
</dbReference>
<keyword evidence="2" id="KW-0732">Signal</keyword>
<reference evidence="4 5" key="1">
    <citation type="submission" date="2019-01" db="EMBL/GenBank/DDBJ databases">
        <authorList>
            <person name="Ferrante I. M."/>
        </authorList>
    </citation>
    <scope>NUCLEOTIDE SEQUENCE [LARGE SCALE GENOMIC DNA]</scope>
    <source>
        <strain evidence="4 5">B856</strain>
    </source>
</reference>
<proteinExistence type="predicted"/>
<dbReference type="Pfam" id="PF02617">
    <property type="entry name" value="ClpS"/>
    <property type="match status" value="1"/>
</dbReference>
<gene>
    <name evidence="4" type="ORF">PSNMU_V1.4_AUG-EV-PASAV3_0002700</name>
</gene>
<organism evidence="4 5">
    <name type="scientific">Pseudo-nitzschia multistriata</name>
    <dbReference type="NCBI Taxonomy" id="183589"/>
    <lineage>
        <taxon>Eukaryota</taxon>
        <taxon>Sar</taxon>
        <taxon>Stramenopiles</taxon>
        <taxon>Ochrophyta</taxon>
        <taxon>Bacillariophyta</taxon>
        <taxon>Bacillariophyceae</taxon>
        <taxon>Bacillariophycidae</taxon>
        <taxon>Bacillariales</taxon>
        <taxon>Bacillariaceae</taxon>
        <taxon>Pseudo-nitzschia</taxon>
    </lineage>
</organism>
<sequence>MFSRNIPLLFVCVGCLMALASGFSPLTPTSINRQIVASTPVLTSSTQLYMAEGEKSRKSKKGRQTITKDRTESQSEEEKKKEEMWRVVLHNDEVHTFNYVIRSLSKVVGTLDRAASFEICVETHGIGKATVTKTWKKQAEQFCLGLQRQGLTVSISPDKDFEGGHSGGGL</sequence>
<feature type="domain" description="Adaptor protein ClpS core" evidence="3">
    <location>
        <begin position="80"/>
        <end position="151"/>
    </location>
</feature>
<evidence type="ECO:0000256" key="1">
    <source>
        <dbReference type="SAM" id="MobiDB-lite"/>
    </source>
</evidence>
<evidence type="ECO:0000313" key="4">
    <source>
        <dbReference type="EMBL" id="VEU33466.1"/>
    </source>
</evidence>
<accession>A0A448YUK5</accession>
<feature type="signal peptide" evidence="2">
    <location>
        <begin position="1"/>
        <end position="22"/>
    </location>
</feature>
<dbReference type="AlphaFoldDB" id="A0A448YUK5"/>
<evidence type="ECO:0000259" key="3">
    <source>
        <dbReference type="Pfam" id="PF02617"/>
    </source>
</evidence>
<evidence type="ECO:0000256" key="2">
    <source>
        <dbReference type="SAM" id="SignalP"/>
    </source>
</evidence>
<feature type="compositionally biased region" description="Basic and acidic residues" evidence="1">
    <location>
        <begin position="66"/>
        <end position="82"/>
    </location>
</feature>
<dbReference type="InterPro" id="IPR022935">
    <property type="entry name" value="ClpS"/>
</dbReference>
<dbReference type="PANTHER" id="PTHR33473">
    <property type="entry name" value="ATP-DEPENDENT CLP PROTEASE ADAPTER PROTEIN CLPS1, CHLOROPLASTIC"/>
    <property type="match status" value="1"/>
</dbReference>
<feature type="chain" id="PRO_5018979772" description="Adaptor protein ClpS core domain-containing protein" evidence="2">
    <location>
        <begin position="23"/>
        <end position="170"/>
    </location>
</feature>
<keyword evidence="5" id="KW-1185">Reference proteome</keyword>
<dbReference type="InterPro" id="IPR014719">
    <property type="entry name" value="Ribosomal_bL12_C/ClpS-like"/>
</dbReference>
<dbReference type="InterPro" id="IPR003769">
    <property type="entry name" value="ClpS_core"/>
</dbReference>
<evidence type="ECO:0000313" key="5">
    <source>
        <dbReference type="Proteomes" id="UP000291116"/>
    </source>
</evidence>
<dbReference type="Proteomes" id="UP000291116">
    <property type="component" value="Unassembled WGS sequence"/>
</dbReference>
<dbReference type="PANTHER" id="PTHR33473:SF17">
    <property type="entry name" value="ATP-DEPENDENT CLP PROTEASE ADAPTER PROTEIN CLPS1, CHLOROPLASTIC"/>
    <property type="match status" value="1"/>
</dbReference>
<protein>
    <recommendedName>
        <fullName evidence="3">Adaptor protein ClpS core domain-containing protein</fullName>
    </recommendedName>
</protein>
<feature type="region of interest" description="Disordered" evidence="1">
    <location>
        <begin position="52"/>
        <end position="82"/>
    </location>
</feature>
<dbReference type="GO" id="GO:0030163">
    <property type="term" value="P:protein catabolic process"/>
    <property type="evidence" value="ECO:0007669"/>
    <property type="project" value="InterPro"/>
</dbReference>
<dbReference type="GO" id="GO:0006508">
    <property type="term" value="P:proteolysis"/>
    <property type="evidence" value="ECO:0007669"/>
    <property type="project" value="InterPro"/>
</dbReference>
<dbReference type="OrthoDB" id="5144at2759"/>
<dbReference type="EMBL" id="CAACVS010000001">
    <property type="protein sequence ID" value="VEU33466.1"/>
    <property type="molecule type" value="Genomic_DNA"/>
</dbReference>
<name>A0A448YUK5_9STRA</name>
<dbReference type="SUPFAM" id="SSF54736">
    <property type="entry name" value="ClpS-like"/>
    <property type="match status" value="1"/>
</dbReference>